<reference evidence="1" key="1">
    <citation type="submission" date="2020-08" db="EMBL/GenBank/DDBJ databases">
        <title>Multicomponent nature underlies the extraordinary mechanical properties of spider dragline silk.</title>
        <authorList>
            <person name="Kono N."/>
            <person name="Nakamura H."/>
            <person name="Mori M."/>
            <person name="Yoshida Y."/>
            <person name="Ohtoshi R."/>
            <person name="Malay A.D."/>
            <person name="Moran D.A.P."/>
            <person name="Tomita M."/>
            <person name="Numata K."/>
            <person name="Arakawa K."/>
        </authorList>
    </citation>
    <scope>NUCLEOTIDE SEQUENCE</scope>
</reference>
<name>A0A8X6P3R4_NEPPI</name>
<sequence length="119" mass="13926">MKKIKILLLFKPARENGSFIRINHRVEFPFYDNETYSRGKLFSGDIQAQMTPECKHSSPSLTFLFFTNGIQSAGKLFPGAILSSNDRQVKIFHFTWRNERGVWFRFARDPFYLKGPTDK</sequence>
<dbReference type="AlphaFoldDB" id="A0A8X6P3R4"/>
<accession>A0A8X6P3R4</accession>
<dbReference type="Proteomes" id="UP000887013">
    <property type="component" value="Unassembled WGS sequence"/>
</dbReference>
<dbReference type="EMBL" id="BMAW01016159">
    <property type="protein sequence ID" value="GFT47695.1"/>
    <property type="molecule type" value="Genomic_DNA"/>
</dbReference>
<comment type="caution">
    <text evidence="1">The sequence shown here is derived from an EMBL/GenBank/DDBJ whole genome shotgun (WGS) entry which is preliminary data.</text>
</comment>
<keyword evidence="2" id="KW-1185">Reference proteome</keyword>
<evidence type="ECO:0000313" key="2">
    <source>
        <dbReference type="Proteomes" id="UP000887013"/>
    </source>
</evidence>
<evidence type="ECO:0000313" key="1">
    <source>
        <dbReference type="EMBL" id="GFT47695.1"/>
    </source>
</evidence>
<proteinExistence type="predicted"/>
<organism evidence="1 2">
    <name type="scientific">Nephila pilipes</name>
    <name type="common">Giant wood spider</name>
    <name type="synonym">Nephila maculata</name>
    <dbReference type="NCBI Taxonomy" id="299642"/>
    <lineage>
        <taxon>Eukaryota</taxon>
        <taxon>Metazoa</taxon>
        <taxon>Ecdysozoa</taxon>
        <taxon>Arthropoda</taxon>
        <taxon>Chelicerata</taxon>
        <taxon>Arachnida</taxon>
        <taxon>Araneae</taxon>
        <taxon>Araneomorphae</taxon>
        <taxon>Entelegynae</taxon>
        <taxon>Araneoidea</taxon>
        <taxon>Nephilidae</taxon>
        <taxon>Nephila</taxon>
    </lineage>
</organism>
<gene>
    <name evidence="1" type="ORF">NPIL_122511</name>
</gene>
<protein>
    <submittedName>
        <fullName evidence="1">Uncharacterized protein</fullName>
    </submittedName>
</protein>